<dbReference type="Proteomes" id="UP000245207">
    <property type="component" value="Unassembled WGS sequence"/>
</dbReference>
<dbReference type="PANTHER" id="PTHR47950">
    <property type="entry name" value="CYTOCHROME P450, FAMILY 76, SUBFAMILY C, POLYPEPTIDE 5-RELATED"/>
    <property type="match status" value="1"/>
</dbReference>
<keyword evidence="3" id="KW-0408">Iron</keyword>
<keyword evidence="2" id="KW-0479">Metal-binding</keyword>
<dbReference type="EMBL" id="PKPP01003680">
    <property type="protein sequence ID" value="PWA68226.1"/>
    <property type="molecule type" value="Genomic_DNA"/>
</dbReference>
<dbReference type="GO" id="GO:0020037">
    <property type="term" value="F:heme binding"/>
    <property type="evidence" value="ECO:0007669"/>
    <property type="project" value="InterPro"/>
</dbReference>
<evidence type="ECO:0000313" key="5">
    <source>
        <dbReference type="Proteomes" id="UP000245207"/>
    </source>
</evidence>
<dbReference type="STRING" id="35608.A0A2U1N408"/>
<name>A0A2U1N408_ARTAN</name>
<dbReference type="PANTHER" id="PTHR47950:SF42">
    <property type="entry name" value="GERANIOL 8-HYDROXYLASE"/>
    <property type="match status" value="1"/>
</dbReference>
<dbReference type="Pfam" id="PF00067">
    <property type="entry name" value="p450"/>
    <property type="match status" value="1"/>
</dbReference>
<evidence type="ECO:0000256" key="1">
    <source>
        <dbReference type="ARBA" id="ARBA00010617"/>
    </source>
</evidence>
<evidence type="ECO:0000256" key="2">
    <source>
        <dbReference type="ARBA" id="ARBA00022723"/>
    </source>
</evidence>
<dbReference type="Gene3D" id="1.10.630.10">
    <property type="entry name" value="Cytochrome P450"/>
    <property type="match status" value="1"/>
</dbReference>
<dbReference type="OrthoDB" id="2789670at2759"/>
<proteinExistence type="inferred from homology"/>
<dbReference type="InterPro" id="IPR036396">
    <property type="entry name" value="Cyt_P450_sf"/>
</dbReference>
<dbReference type="AlphaFoldDB" id="A0A2U1N408"/>
<dbReference type="GO" id="GO:0004497">
    <property type="term" value="F:monooxygenase activity"/>
    <property type="evidence" value="ECO:0007669"/>
    <property type="project" value="InterPro"/>
</dbReference>
<dbReference type="SUPFAM" id="SSF48264">
    <property type="entry name" value="Cytochrome P450"/>
    <property type="match status" value="1"/>
</dbReference>
<protein>
    <submittedName>
        <fullName evidence="4">Cytochrome P450</fullName>
    </submittedName>
</protein>
<sequence>MTELLLNPHMFSRVRDEVSTTVGKDGKINETKILSLPYLHATIKETMIPYLSTPLLVPHKAEIEVQLGEDIYIVPKGTQSYGIARDARYWEDPLVFNPERLLGYELDYEGHNF</sequence>
<organism evidence="4 5">
    <name type="scientific">Artemisia annua</name>
    <name type="common">Sweet wormwood</name>
    <dbReference type="NCBI Taxonomy" id="35608"/>
    <lineage>
        <taxon>Eukaryota</taxon>
        <taxon>Viridiplantae</taxon>
        <taxon>Streptophyta</taxon>
        <taxon>Embryophyta</taxon>
        <taxon>Tracheophyta</taxon>
        <taxon>Spermatophyta</taxon>
        <taxon>Magnoliopsida</taxon>
        <taxon>eudicotyledons</taxon>
        <taxon>Gunneridae</taxon>
        <taxon>Pentapetalae</taxon>
        <taxon>asterids</taxon>
        <taxon>campanulids</taxon>
        <taxon>Asterales</taxon>
        <taxon>Asteraceae</taxon>
        <taxon>Asteroideae</taxon>
        <taxon>Anthemideae</taxon>
        <taxon>Artemisiinae</taxon>
        <taxon>Artemisia</taxon>
    </lineage>
</organism>
<dbReference type="InterPro" id="IPR001128">
    <property type="entry name" value="Cyt_P450"/>
</dbReference>
<keyword evidence="5" id="KW-1185">Reference proteome</keyword>
<evidence type="ECO:0000313" key="4">
    <source>
        <dbReference type="EMBL" id="PWA68226.1"/>
    </source>
</evidence>
<comment type="caution">
    <text evidence="4">The sequence shown here is derived from an EMBL/GenBank/DDBJ whole genome shotgun (WGS) entry which is preliminary data.</text>
</comment>
<comment type="similarity">
    <text evidence="1">Belongs to the cytochrome P450 family.</text>
</comment>
<dbReference type="GO" id="GO:0005506">
    <property type="term" value="F:iron ion binding"/>
    <property type="evidence" value="ECO:0007669"/>
    <property type="project" value="InterPro"/>
</dbReference>
<dbReference type="GO" id="GO:0016705">
    <property type="term" value="F:oxidoreductase activity, acting on paired donors, with incorporation or reduction of molecular oxygen"/>
    <property type="evidence" value="ECO:0007669"/>
    <property type="project" value="InterPro"/>
</dbReference>
<reference evidence="4 5" key="1">
    <citation type="journal article" date="2018" name="Mol. Plant">
        <title>The genome of Artemisia annua provides insight into the evolution of Asteraceae family and artemisinin biosynthesis.</title>
        <authorList>
            <person name="Shen Q."/>
            <person name="Zhang L."/>
            <person name="Liao Z."/>
            <person name="Wang S."/>
            <person name="Yan T."/>
            <person name="Shi P."/>
            <person name="Liu M."/>
            <person name="Fu X."/>
            <person name="Pan Q."/>
            <person name="Wang Y."/>
            <person name="Lv Z."/>
            <person name="Lu X."/>
            <person name="Zhang F."/>
            <person name="Jiang W."/>
            <person name="Ma Y."/>
            <person name="Chen M."/>
            <person name="Hao X."/>
            <person name="Li L."/>
            <person name="Tang Y."/>
            <person name="Lv G."/>
            <person name="Zhou Y."/>
            <person name="Sun X."/>
            <person name="Brodelius P.E."/>
            <person name="Rose J.K.C."/>
            <person name="Tang K."/>
        </authorList>
    </citation>
    <scope>NUCLEOTIDE SEQUENCE [LARGE SCALE GENOMIC DNA]</scope>
    <source>
        <strain evidence="5">cv. Huhao1</strain>
        <tissue evidence="4">Leaf</tissue>
    </source>
</reference>
<gene>
    <name evidence="4" type="ORF">CTI12_AA310470</name>
</gene>
<evidence type="ECO:0000256" key="3">
    <source>
        <dbReference type="ARBA" id="ARBA00023004"/>
    </source>
</evidence>
<accession>A0A2U1N408</accession>